<name>A0A5S9PAB3_9GAMM</name>
<dbReference type="Gene3D" id="3.40.50.720">
    <property type="entry name" value="NAD(P)-binding Rossmann-like Domain"/>
    <property type="match status" value="1"/>
</dbReference>
<evidence type="ECO:0000313" key="5">
    <source>
        <dbReference type="Proteomes" id="UP000441399"/>
    </source>
</evidence>
<dbReference type="InterPro" id="IPR036291">
    <property type="entry name" value="NAD(P)-bd_dom_sf"/>
</dbReference>
<gene>
    <name evidence="4" type="primary">fcl_3</name>
    <name evidence="4" type="ORF">OPDIPICF_04293</name>
</gene>
<keyword evidence="5" id="KW-1185">Reference proteome</keyword>
<evidence type="ECO:0000256" key="1">
    <source>
        <dbReference type="ARBA" id="ARBA00005125"/>
    </source>
</evidence>
<evidence type="ECO:0000259" key="3">
    <source>
        <dbReference type="Pfam" id="PF01370"/>
    </source>
</evidence>
<accession>A0A5S9PAB3</accession>
<reference evidence="4 5" key="1">
    <citation type="submission" date="2019-11" db="EMBL/GenBank/DDBJ databases">
        <authorList>
            <person name="Holert J."/>
        </authorList>
    </citation>
    <scope>NUCLEOTIDE SEQUENCE [LARGE SCALE GENOMIC DNA]</scope>
    <source>
        <strain evidence="4">SB11_3</strain>
    </source>
</reference>
<protein>
    <submittedName>
        <fullName evidence="4">GDP-L-fucose synthase</fullName>
        <ecNumber evidence="4">1.1.1.271</ecNumber>
    </submittedName>
</protein>
<proteinExistence type="inferred from homology"/>
<comment type="pathway">
    <text evidence="1">Bacterial outer membrane biogenesis; LPS O-antigen biosynthesis.</text>
</comment>
<dbReference type="Pfam" id="PF01370">
    <property type="entry name" value="Epimerase"/>
    <property type="match status" value="1"/>
</dbReference>
<feature type="domain" description="NAD-dependent epimerase/dehydratase" evidence="3">
    <location>
        <begin position="13"/>
        <end position="237"/>
    </location>
</feature>
<dbReference type="AlphaFoldDB" id="A0A5S9PAB3"/>
<keyword evidence="4" id="KW-0560">Oxidoreductase</keyword>
<dbReference type="SUPFAM" id="SSF51735">
    <property type="entry name" value="NAD(P)-binding Rossmann-fold domains"/>
    <property type="match status" value="1"/>
</dbReference>
<comment type="similarity">
    <text evidence="2">Belongs to the NAD(P)-dependent epimerase/dehydratase family.</text>
</comment>
<dbReference type="OrthoDB" id="5735947at2"/>
<dbReference type="GO" id="GO:0050577">
    <property type="term" value="F:GDP-L-fucose synthase activity"/>
    <property type="evidence" value="ECO:0007669"/>
    <property type="project" value="UniProtKB-EC"/>
</dbReference>
<evidence type="ECO:0000313" key="4">
    <source>
        <dbReference type="EMBL" id="CAA0100318.1"/>
    </source>
</evidence>
<dbReference type="CDD" id="cd08946">
    <property type="entry name" value="SDR_e"/>
    <property type="match status" value="1"/>
</dbReference>
<organism evidence="4 5">
    <name type="scientific">BD1-7 clade bacterium</name>
    <dbReference type="NCBI Taxonomy" id="2029982"/>
    <lineage>
        <taxon>Bacteria</taxon>
        <taxon>Pseudomonadati</taxon>
        <taxon>Pseudomonadota</taxon>
        <taxon>Gammaproteobacteria</taxon>
        <taxon>Cellvibrionales</taxon>
        <taxon>Spongiibacteraceae</taxon>
        <taxon>BD1-7 clade</taxon>
    </lineage>
</organism>
<sequence>MALQPVELINQRILITGATGFVANPIIESLSAHNKVFAAARFKDDSAKQKIEALGAEALVVDLGADQLVGLPADIDYVINLAVAKSGKWSVDMKVNAEGVGKLLVAYPKVKAFLHFSSTAVYEYAGHEPRSEGSPLGDNHRSLFETYSISKISAETVASFVARQQRTPLTIARLNVPYGSFPCWPFFHAKMMEAKMPIDVHPEGPNGYSPIHGDDIVRAVPYLLAAATPDVEVVNLGGSAVVGIEEWCEYISELTGLSPIYNPTSNALGNLTVDVNKLESIAGPSTVDWKQGVRAMLEDLAPELLLSR</sequence>
<dbReference type="PANTHER" id="PTHR43000">
    <property type="entry name" value="DTDP-D-GLUCOSE 4,6-DEHYDRATASE-RELATED"/>
    <property type="match status" value="1"/>
</dbReference>
<dbReference type="InterPro" id="IPR001509">
    <property type="entry name" value="Epimerase_deHydtase"/>
</dbReference>
<dbReference type="EMBL" id="CACSIO010000006">
    <property type="protein sequence ID" value="CAA0100318.1"/>
    <property type="molecule type" value="Genomic_DNA"/>
</dbReference>
<evidence type="ECO:0000256" key="2">
    <source>
        <dbReference type="ARBA" id="ARBA00007637"/>
    </source>
</evidence>
<dbReference type="Proteomes" id="UP000441399">
    <property type="component" value="Unassembled WGS sequence"/>
</dbReference>
<dbReference type="EC" id="1.1.1.271" evidence="4"/>